<dbReference type="PANTHER" id="PTHR30250">
    <property type="entry name" value="PST FAMILY PREDICTED COLANIC ACID TRANSPORTER"/>
    <property type="match status" value="1"/>
</dbReference>
<comment type="subcellular location">
    <subcellularLocation>
        <location evidence="1">Cell membrane</location>
        <topology evidence="1">Multi-pass membrane protein</topology>
    </subcellularLocation>
</comment>
<dbReference type="AlphaFoldDB" id="A0A1T5BLV6"/>
<dbReference type="RefSeq" id="WP_079641404.1">
    <property type="nucleotide sequence ID" value="NZ_FUZF01000002.1"/>
</dbReference>
<evidence type="ECO:0000313" key="9">
    <source>
        <dbReference type="Proteomes" id="UP000190150"/>
    </source>
</evidence>
<feature type="transmembrane region" description="Helical" evidence="7">
    <location>
        <begin position="41"/>
        <end position="58"/>
    </location>
</feature>
<feature type="transmembrane region" description="Helical" evidence="7">
    <location>
        <begin position="79"/>
        <end position="102"/>
    </location>
</feature>
<dbReference type="GO" id="GO:0005886">
    <property type="term" value="C:plasma membrane"/>
    <property type="evidence" value="ECO:0007669"/>
    <property type="project" value="UniProtKB-SubCell"/>
</dbReference>
<comment type="similarity">
    <text evidence="2">Belongs to the polysaccharide synthase family.</text>
</comment>
<dbReference type="InterPro" id="IPR050833">
    <property type="entry name" value="Poly_Biosynth_Transport"/>
</dbReference>
<evidence type="ECO:0000313" key="8">
    <source>
        <dbReference type="EMBL" id="SKB48262.1"/>
    </source>
</evidence>
<feature type="transmembrane region" description="Helical" evidence="7">
    <location>
        <begin position="12"/>
        <end position="35"/>
    </location>
</feature>
<feature type="transmembrane region" description="Helical" evidence="7">
    <location>
        <begin position="145"/>
        <end position="163"/>
    </location>
</feature>
<proteinExistence type="inferred from homology"/>
<sequence length="480" mass="54464">MTLKEKTISGVIWSVGQQFGSKLISFFITIVLARILTPAEFGLIAMLSVFISIGNTLLDSGLTSSLIRTTDADQKDFSTVFYFNLIGSTILYFILYFCAPLISSFYHQQVLTGIIRVYSLIFILNAFFGVQNTRLVKEMRFKTQTNIQIPSSLAGGILGIILAKTGYGVWSLVWMSLFTTFLSTILHWIYSDWRPALIFDKTSFNRHFYFGYKMTLSGILDTLYQNIYTLIIGKFYSATQLGYYSRADSISQLPTANISAAVNKVTYPMFSEISHNNVQLKRVNKKVMQQVIFWNAPILIFMSAAAQPLFSFLLTDKWLPAVPYFQILCIAGVMQPLHAYNLNILKVKGRSDLFLKLEVIKKVLSVIGILSVIPFGIYGLLYFQLSFNFIGFYINTIYSGKMINYPVKEQIFDILPTIILSVFIGISTYLLDSFLVDSFNINNLTRIIISAVFYALTYLSISNLINLTAIIDFKQLILKR</sequence>
<feature type="transmembrane region" description="Helical" evidence="7">
    <location>
        <begin position="414"/>
        <end position="435"/>
    </location>
</feature>
<feature type="transmembrane region" description="Helical" evidence="7">
    <location>
        <begin position="447"/>
        <end position="471"/>
    </location>
</feature>
<feature type="transmembrane region" description="Helical" evidence="7">
    <location>
        <begin position="363"/>
        <end position="383"/>
    </location>
</feature>
<dbReference type="CDD" id="cd13127">
    <property type="entry name" value="MATE_tuaB_like"/>
    <property type="match status" value="1"/>
</dbReference>
<evidence type="ECO:0000256" key="7">
    <source>
        <dbReference type="SAM" id="Phobius"/>
    </source>
</evidence>
<keyword evidence="5 7" id="KW-1133">Transmembrane helix</keyword>
<accession>A0A1T5BLV6</accession>
<name>A0A1T5BLV6_9SPHI</name>
<dbReference type="Pfam" id="PF13440">
    <property type="entry name" value="Polysacc_synt_3"/>
    <property type="match status" value="1"/>
</dbReference>
<evidence type="ECO:0000256" key="3">
    <source>
        <dbReference type="ARBA" id="ARBA00022475"/>
    </source>
</evidence>
<feature type="transmembrane region" description="Helical" evidence="7">
    <location>
        <begin position="114"/>
        <end position="133"/>
    </location>
</feature>
<dbReference type="STRING" id="1513896.SAMN05660841_00795"/>
<dbReference type="PANTHER" id="PTHR30250:SF10">
    <property type="entry name" value="LIPOPOLYSACCHARIDE BIOSYNTHESIS PROTEIN WZXC"/>
    <property type="match status" value="1"/>
</dbReference>
<gene>
    <name evidence="8" type="ORF">SAMN05660841_00795</name>
</gene>
<keyword evidence="6 7" id="KW-0472">Membrane</keyword>
<protein>
    <submittedName>
        <fullName evidence="8">Membrane protein involved in the export of O-antigen and teichoic acid</fullName>
    </submittedName>
</protein>
<dbReference type="EMBL" id="FUZF01000002">
    <property type="protein sequence ID" value="SKB48262.1"/>
    <property type="molecule type" value="Genomic_DNA"/>
</dbReference>
<dbReference type="Proteomes" id="UP000190150">
    <property type="component" value="Unassembled WGS sequence"/>
</dbReference>
<evidence type="ECO:0000256" key="2">
    <source>
        <dbReference type="ARBA" id="ARBA00007430"/>
    </source>
</evidence>
<feature type="transmembrane region" description="Helical" evidence="7">
    <location>
        <begin position="322"/>
        <end position="342"/>
    </location>
</feature>
<reference evidence="9" key="1">
    <citation type="submission" date="2017-02" db="EMBL/GenBank/DDBJ databases">
        <authorList>
            <person name="Varghese N."/>
            <person name="Submissions S."/>
        </authorList>
    </citation>
    <scope>NUCLEOTIDE SEQUENCE [LARGE SCALE GENOMIC DNA]</scope>
    <source>
        <strain evidence="9">DSM 24091</strain>
    </source>
</reference>
<keyword evidence="9" id="KW-1185">Reference proteome</keyword>
<keyword evidence="3" id="KW-1003">Cell membrane</keyword>
<evidence type="ECO:0000256" key="1">
    <source>
        <dbReference type="ARBA" id="ARBA00004651"/>
    </source>
</evidence>
<organism evidence="8 9">
    <name type="scientific">Sphingobacterium nematocida</name>
    <dbReference type="NCBI Taxonomy" id="1513896"/>
    <lineage>
        <taxon>Bacteria</taxon>
        <taxon>Pseudomonadati</taxon>
        <taxon>Bacteroidota</taxon>
        <taxon>Sphingobacteriia</taxon>
        <taxon>Sphingobacteriales</taxon>
        <taxon>Sphingobacteriaceae</taxon>
        <taxon>Sphingobacterium</taxon>
    </lineage>
</organism>
<evidence type="ECO:0000256" key="5">
    <source>
        <dbReference type="ARBA" id="ARBA00022989"/>
    </source>
</evidence>
<dbReference type="OrthoDB" id="9770347at2"/>
<keyword evidence="4 7" id="KW-0812">Transmembrane</keyword>
<feature type="transmembrane region" description="Helical" evidence="7">
    <location>
        <begin position="291"/>
        <end position="310"/>
    </location>
</feature>
<evidence type="ECO:0000256" key="6">
    <source>
        <dbReference type="ARBA" id="ARBA00023136"/>
    </source>
</evidence>
<evidence type="ECO:0000256" key="4">
    <source>
        <dbReference type="ARBA" id="ARBA00022692"/>
    </source>
</evidence>